<dbReference type="PANTHER" id="PTHR24222">
    <property type="entry name" value="ABC TRANSPORTER B FAMILY"/>
    <property type="match status" value="1"/>
</dbReference>
<dbReference type="Gene3D" id="1.20.1560.10">
    <property type="entry name" value="ABC transporter type 1, transmembrane domain"/>
    <property type="match status" value="1"/>
</dbReference>
<proteinExistence type="predicted"/>
<dbReference type="AlphaFoldDB" id="A0A0K9NKZ6"/>
<dbReference type="Proteomes" id="UP000036987">
    <property type="component" value="Unassembled WGS sequence"/>
</dbReference>
<feature type="transmembrane region" description="Helical" evidence="5">
    <location>
        <begin position="42"/>
        <end position="66"/>
    </location>
</feature>
<evidence type="ECO:0000256" key="2">
    <source>
        <dbReference type="ARBA" id="ARBA00022692"/>
    </source>
</evidence>
<evidence type="ECO:0008006" key="8">
    <source>
        <dbReference type="Google" id="ProtNLM"/>
    </source>
</evidence>
<reference evidence="7" key="1">
    <citation type="journal article" date="2016" name="Nature">
        <title>The genome of the seagrass Zostera marina reveals angiosperm adaptation to the sea.</title>
        <authorList>
            <person name="Olsen J.L."/>
            <person name="Rouze P."/>
            <person name="Verhelst B."/>
            <person name="Lin Y.-C."/>
            <person name="Bayer T."/>
            <person name="Collen J."/>
            <person name="Dattolo E."/>
            <person name="De Paoli E."/>
            <person name="Dittami S."/>
            <person name="Maumus F."/>
            <person name="Michel G."/>
            <person name="Kersting A."/>
            <person name="Lauritano C."/>
            <person name="Lohaus R."/>
            <person name="Toepel M."/>
            <person name="Tonon T."/>
            <person name="Vanneste K."/>
            <person name="Amirebrahimi M."/>
            <person name="Brakel J."/>
            <person name="Bostroem C."/>
            <person name="Chovatia M."/>
            <person name="Grimwood J."/>
            <person name="Jenkins J.W."/>
            <person name="Jueterbock A."/>
            <person name="Mraz A."/>
            <person name="Stam W.T."/>
            <person name="Tice H."/>
            <person name="Bornberg-Bauer E."/>
            <person name="Green P.J."/>
            <person name="Pearson G.A."/>
            <person name="Procaccini G."/>
            <person name="Duarte C.M."/>
            <person name="Schmutz J."/>
            <person name="Reusch T.B.H."/>
            <person name="Van de Peer Y."/>
        </authorList>
    </citation>
    <scope>NUCLEOTIDE SEQUENCE [LARGE SCALE GENOMIC DNA]</scope>
    <source>
        <strain evidence="7">cv. Finnish</strain>
    </source>
</reference>
<name>A0A0K9NKZ6_ZOSMR</name>
<evidence type="ECO:0000256" key="4">
    <source>
        <dbReference type="ARBA" id="ARBA00023136"/>
    </source>
</evidence>
<accession>A0A0K9NKZ6</accession>
<dbReference type="OrthoDB" id="6500128at2759"/>
<keyword evidence="2 5" id="KW-0812">Transmembrane</keyword>
<comment type="caution">
    <text evidence="6">The sequence shown here is derived from an EMBL/GenBank/DDBJ whole genome shotgun (WGS) entry which is preliminary data.</text>
</comment>
<dbReference type="STRING" id="29655.A0A0K9NKZ6"/>
<evidence type="ECO:0000313" key="6">
    <source>
        <dbReference type="EMBL" id="KMZ57454.1"/>
    </source>
</evidence>
<dbReference type="EMBL" id="LFYR01002060">
    <property type="protein sequence ID" value="KMZ57454.1"/>
    <property type="molecule type" value="Genomic_DNA"/>
</dbReference>
<dbReference type="GO" id="GO:0005524">
    <property type="term" value="F:ATP binding"/>
    <property type="evidence" value="ECO:0007669"/>
    <property type="project" value="InterPro"/>
</dbReference>
<comment type="subcellular location">
    <subcellularLocation>
        <location evidence="1">Membrane</location>
        <topology evidence="1">Multi-pass membrane protein</topology>
    </subcellularLocation>
</comment>
<dbReference type="InterPro" id="IPR039421">
    <property type="entry name" value="Type_1_exporter"/>
</dbReference>
<dbReference type="PANTHER" id="PTHR24222:SF76">
    <property type="entry name" value="MYCOBACTIN IMPORT ATP-BINDING_PERMEASE PROTEIN IRTB"/>
    <property type="match status" value="1"/>
</dbReference>
<organism evidence="6 7">
    <name type="scientific">Zostera marina</name>
    <name type="common">Eelgrass</name>
    <dbReference type="NCBI Taxonomy" id="29655"/>
    <lineage>
        <taxon>Eukaryota</taxon>
        <taxon>Viridiplantae</taxon>
        <taxon>Streptophyta</taxon>
        <taxon>Embryophyta</taxon>
        <taxon>Tracheophyta</taxon>
        <taxon>Spermatophyta</taxon>
        <taxon>Magnoliopsida</taxon>
        <taxon>Liliopsida</taxon>
        <taxon>Zosteraceae</taxon>
        <taxon>Zostera</taxon>
    </lineage>
</organism>
<keyword evidence="3 5" id="KW-1133">Transmembrane helix</keyword>
<evidence type="ECO:0000256" key="3">
    <source>
        <dbReference type="ARBA" id="ARBA00022989"/>
    </source>
</evidence>
<evidence type="ECO:0000256" key="1">
    <source>
        <dbReference type="ARBA" id="ARBA00004141"/>
    </source>
</evidence>
<keyword evidence="7" id="KW-1185">Reference proteome</keyword>
<sequence length="133" mass="14935">MAELEREEKKKPEMDMMMKKKKSKEQTVPFYKLFSFADRYDYLLMLGGSIGAVVHGSAMPVFFLLFGNMVNGFGKNQTHLDKLTLEVSKVIPTADIAYFLYVSTHVQSSSSSSSIIFLCYGFCSTRSSLCILG</sequence>
<gene>
    <name evidence="6" type="ORF">ZOSMA_85G00160</name>
</gene>
<keyword evidence="4 5" id="KW-0472">Membrane</keyword>
<dbReference type="InterPro" id="IPR036640">
    <property type="entry name" value="ABC1_TM_sf"/>
</dbReference>
<evidence type="ECO:0000313" key="7">
    <source>
        <dbReference type="Proteomes" id="UP000036987"/>
    </source>
</evidence>
<evidence type="ECO:0000256" key="5">
    <source>
        <dbReference type="SAM" id="Phobius"/>
    </source>
</evidence>
<protein>
    <recommendedName>
        <fullName evidence="8">ABC transmembrane type-1 domain-containing protein</fullName>
    </recommendedName>
</protein>
<dbReference type="GO" id="GO:0016020">
    <property type="term" value="C:membrane"/>
    <property type="evidence" value="ECO:0007669"/>
    <property type="project" value="UniProtKB-SubCell"/>
</dbReference>